<dbReference type="STRING" id="289078.A0A2X0N638"/>
<dbReference type="InterPro" id="IPR002999">
    <property type="entry name" value="Tudor"/>
</dbReference>
<dbReference type="Gene3D" id="2.30.30.140">
    <property type="match status" value="1"/>
</dbReference>
<evidence type="ECO:0000259" key="4">
    <source>
        <dbReference type="PROSITE" id="PS50304"/>
    </source>
</evidence>
<dbReference type="Proteomes" id="UP000249723">
    <property type="component" value="Unassembled WGS sequence"/>
</dbReference>
<reference evidence="6" key="1">
    <citation type="submission" date="2016-10" db="EMBL/GenBank/DDBJ databases">
        <authorList>
            <person name="Jeantristanb JTB J.-T."/>
            <person name="Ricardo R."/>
        </authorList>
    </citation>
    <scope>NUCLEOTIDE SEQUENCE [LARGE SCALE GENOMIC DNA]</scope>
</reference>
<evidence type="ECO:0000256" key="2">
    <source>
        <dbReference type="ARBA" id="ARBA00023242"/>
    </source>
</evidence>
<feature type="compositionally biased region" description="Low complexity" evidence="3">
    <location>
        <begin position="157"/>
        <end position="167"/>
    </location>
</feature>
<dbReference type="SMART" id="SM00333">
    <property type="entry name" value="TUDOR"/>
    <property type="match status" value="1"/>
</dbReference>
<dbReference type="PANTHER" id="PTHR46297">
    <property type="entry name" value="ZINC FINGER CCCH-TYPE WITH G PATCH DOMAIN-CONTAINING PROTEIN"/>
    <property type="match status" value="1"/>
</dbReference>
<feature type="domain" description="Tudor" evidence="4">
    <location>
        <begin position="100"/>
        <end position="162"/>
    </location>
</feature>
<keyword evidence="6" id="KW-1185">Reference proteome</keyword>
<evidence type="ECO:0000313" key="6">
    <source>
        <dbReference type="Proteomes" id="UP000249723"/>
    </source>
</evidence>
<feature type="compositionally biased region" description="Polar residues" evidence="3">
    <location>
        <begin position="203"/>
        <end position="215"/>
    </location>
</feature>
<keyword evidence="2" id="KW-0539">Nucleus</keyword>
<gene>
    <name evidence="5" type="ORF">BZ3500_MVSOF-1268-A1-R1_CHR2-2G04806</name>
</gene>
<dbReference type="PROSITE" id="PS50304">
    <property type="entry name" value="TUDOR"/>
    <property type="match status" value="1"/>
</dbReference>
<dbReference type="GO" id="GO:0005634">
    <property type="term" value="C:nucleus"/>
    <property type="evidence" value="ECO:0007669"/>
    <property type="project" value="UniProtKB-SubCell"/>
</dbReference>
<evidence type="ECO:0000256" key="1">
    <source>
        <dbReference type="ARBA" id="ARBA00004123"/>
    </source>
</evidence>
<feature type="compositionally biased region" description="Low complexity" evidence="3">
    <location>
        <begin position="51"/>
        <end position="69"/>
    </location>
</feature>
<feature type="region of interest" description="Disordered" evidence="3">
    <location>
        <begin position="155"/>
        <end position="215"/>
    </location>
</feature>
<name>A0A2X0N638_9BASI</name>
<evidence type="ECO:0000313" key="5">
    <source>
        <dbReference type="EMBL" id="SCZ87340.1"/>
    </source>
</evidence>
<comment type="subcellular location">
    <subcellularLocation>
        <location evidence="1">Nucleus</location>
    </subcellularLocation>
</comment>
<proteinExistence type="predicted"/>
<evidence type="ECO:0000256" key="3">
    <source>
        <dbReference type="SAM" id="MobiDB-lite"/>
    </source>
</evidence>
<organism evidence="5 6">
    <name type="scientific">Microbotryum saponariae</name>
    <dbReference type="NCBI Taxonomy" id="289078"/>
    <lineage>
        <taxon>Eukaryota</taxon>
        <taxon>Fungi</taxon>
        <taxon>Dikarya</taxon>
        <taxon>Basidiomycota</taxon>
        <taxon>Pucciniomycotina</taxon>
        <taxon>Microbotryomycetes</taxon>
        <taxon>Microbotryales</taxon>
        <taxon>Microbotryaceae</taxon>
        <taxon>Microbotryum</taxon>
    </lineage>
</organism>
<feature type="compositionally biased region" description="Low complexity" evidence="3">
    <location>
        <begin position="77"/>
        <end position="98"/>
    </location>
</feature>
<dbReference type="SUPFAM" id="SSF63748">
    <property type="entry name" value="Tudor/PWWP/MBT"/>
    <property type="match status" value="1"/>
</dbReference>
<dbReference type="OrthoDB" id="79171at2759"/>
<accession>A0A2X0N638</accession>
<dbReference type="EMBL" id="FMWP01000010">
    <property type="protein sequence ID" value="SCZ87340.1"/>
    <property type="molecule type" value="Genomic_DNA"/>
</dbReference>
<dbReference type="CDD" id="cd21182">
    <property type="entry name" value="Tudor_SMN_SPF30-like"/>
    <property type="match status" value="1"/>
</dbReference>
<protein>
    <submittedName>
        <fullName evidence="5">BZ3500_MvSof-1268-A1-R1_Chr2-2g04806 protein</fullName>
    </submittedName>
</protein>
<feature type="compositionally biased region" description="Basic and acidic residues" evidence="3">
    <location>
        <begin position="174"/>
        <end position="191"/>
    </location>
</feature>
<dbReference type="AlphaFoldDB" id="A0A2X0N638"/>
<sequence>MNVSDLETYEYQLSQIKLALAKDPTNTDYLTLKDELTSLIDLTREYLDSITSSTPTPSTTKPSTSTTEPQPRPKPKPSTSTSQPTSTSTPIPTSSKPTYQYQAGQECLAKYSGDHKYYPCRITTVGGSDENRVFSIIFHGYETTEVVALKDLKPLPTTTTTSTQTGQVGIGGSEGKKRSGQVEDPEAIEKERKRKKYEKKAETQANKTQEQGLKQKSWQTFAKKGAKKGVVIPGIQGASMFKSPEDLNPQARGEFPITFPSNARMNRTLMIFNGECTVGVVGSGRGMTKSLDKKKQSFV</sequence>
<feature type="region of interest" description="Disordered" evidence="3">
    <location>
        <begin position="50"/>
        <end position="98"/>
    </location>
</feature>